<dbReference type="SUPFAM" id="SSF52096">
    <property type="entry name" value="ClpP/crotonase"/>
    <property type="match status" value="1"/>
</dbReference>
<evidence type="ECO:0000256" key="2">
    <source>
        <dbReference type="ARBA" id="ARBA00023098"/>
    </source>
</evidence>
<evidence type="ECO:0000256" key="1">
    <source>
        <dbReference type="ARBA" id="ARBA00005254"/>
    </source>
</evidence>
<dbReference type="CDD" id="cd06558">
    <property type="entry name" value="crotonase-like"/>
    <property type="match status" value="1"/>
</dbReference>
<dbReference type="GO" id="GO:0006635">
    <property type="term" value="P:fatty acid beta-oxidation"/>
    <property type="evidence" value="ECO:0007669"/>
    <property type="project" value="TreeGrafter"/>
</dbReference>
<dbReference type="PROSITE" id="PS00166">
    <property type="entry name" value="ENOYL_COA_HYDRATASE"/>
    <property type="match status" value="1"/>
</dbReference>
<dbReference type="EMBL" id="FWYC01000007">
    <property type="protein sequence ID" value="SMC95937.1"/>
    <property type="molecule type" value="Genomic_DNA"/>
</dbReference>
<evidence type="ECO:0000313" key="5">
    <source>
        <dbReference type="EMBL" id="SMC95937.1"/>
    </source>
</evidence>
<dbReference type="STRING" id="40571.SAMN05660733_02944"/>
<dbReference type="InterPro" id="IPR018376">
    <property type="entry name" value="Enoyl-CoA_hyd/isom_CS"/>
</dbReference>
<dbReference type="PANTHER" id="PTHR11941">
    <property type="entry name" value="ENOYL-COA HYDRATASE-RELATED"/>
    <property type="match status" value="1"/>
</dbReference>
<dbReference type="Gene3D" id="1.10.12.10">
    <property type="entry name" value="Lyase 2-enoyl-coa Hydratase, Chain A, domain 2"/>
    <property type="match status" value="1"/>
</dbReference>
<protein>
    <submittedName>
        <fullName evidence="5">Enoyl-CoA hydratase/carnithine racemase</fullName>
    </submittedName>
</protein>
<evidence type="ECO:0000256" key="4">
    <source>
        <dbReference type="RuleBase" id="RU003707"/>
    </source>
</evidence>
<organism evidence="5 6">
    <name type="scientific">Lentzea albidocapillata</name>
    <dbReference type="NCBI Taxonomy" id="40571"/>
    <lineage>
        <taxon>Bacteria</taxon>
        <taxon>Bacillati</taxon>
        <taxon>Actinomycetota</taxon>
        <taxon>Actinomycetes</taxon>
        <taxon>Pseudonocardiales</taxon>
        <taxon>Pseudonocardiaceae</taxon>
        <taxon>Lentzea</taxon>
    </lineage>
</organism>
<dbReference type="Proteomes" id="UP000192840">
    <property type="component" value="Unassembled WGS sequence"/>
</dbReference>
<dbReference type="InterPro" id="IPR001753">
    <property type="entry name" value="Enoyl-CoA_hydra/iso"/>
</dbReference>
<dbReference type="GO" id="GO:0016829">
    <property type="term" value="F:lyase activity"/>
    <property type="evidence" value="ECO:0007669"/>
    <property type="project" value="UniProtKB-KW"/>
</dbReference>
<dbReference type="Gene3D" id="3.90.226.10">
    <property type="entry name" value="2-enoyl-CoA Hydratase, Chain A, domain 1"/>
    <property type="match status" value="1"/>
</dbReference>
<comment type="similarity">
    <text evidence="1 4">Belongs to the enoyl-CoA hydratase/isomerase family.</text>
</comment>
<keyword evidence="2" id="KW-0443">Lipid metabolism</keyword>
<sequence length="252" mass="26257">MTVQEQRSGTVAVLTIDRPEVRNALDQRTLLDLHARLLACGEDRSVRAVVLTATGDRAFSAGLDLKDLVRNGVPDAARRPVNLLRDGYAKPVVAAVNGAAVGGGFELALACDLLVAAEHAVFALPEVSRGIVASEGGTDLPLRLPVAVALELGLTGEPLTAADALRLGLVNRVSAAADVLPTALALAERISGHSPAAVAATKRLMRRAWCPDPAVLRAENLRATAELLDGPDAAEGAAAFLEKRAPRWADPV</sequence>
<keyword evidence="3" id="KW-0456">Lyase</keyword>
<dbReference type="RefSeq" id="WP_030477403.1">
    <property type="nucleotide sequence ID" value="NZ_FWYC01000007.1"/>
</dbReference>
<dbReference type="eggNOG" id="COG1024">
    <property type="taxonomic scope" value="Bacteria"/>
</dbReference>
<accession>A0A1W2DEL7</accession>
<proteinExistence type="inferred from homology"/>
<evidence type="ECO:0000256" key="3">
    <source>
        <dbReference type="ARBA" id="ARBA00023239"/>
    </source>
</evidence>
<name>A0A1W2DEL7_9PSEU</name>
<dbReference type="InterPro" id="IPR029045">
    <property type="entry name" value="ClpP/crotonase-like_dom_sf"/>
</dbReference>
<gene>
    <name evidence="5" type="ORF">SAMN05660733_02944</name>
</gene>
<dbReference type="Pfam" id="PF00378">
    <property type="entry name" value="ECH_1"/>
    <property type="match status" value="1"/>
</dbReference>
<dbReference type="InterPro" id="IPR014748">
    <property type="entry name" value="Enoyl-CoA_hydra_C"/>
</dbReference>
<dbReference type="PANTHER" id="PTHR11941:SF169">
    <property type="entry name" value="(7AS)-7A-METHYL-1,5-DIOXO-2,3,5,6,7,7A-HEXAHYDRO-1H-INDENE-CARBOXYL-COA HYDROLASE"/>
    <property type="match status" value="1"/>
</dbReference>
<dbReference type="OrthoDB" id="9775794at2"/>
<dbReference type="AlphaFoldDB" id="A0A1W2DEL7"/>
<reference evidence="6" key="1">
    <citation type="submission" date="2017-04" db="EMBL/GenBank/DDBJ databases">
        <authorList>
            <person name="Varghese N."/>
            <person name="Submissions S."/>
        </authorList>
    </citation>
    <scope>NUCLEOTIDE SEQUENCE [LARGE SCALE GENOMIC DNA]</scope>
    <source>
        <strain evidence="6">DSM 44073</strain>
    </source>
</reference>
<evidence type="ECO:0000313" key="6">
    <source>
        <dbReference type="Proteomes" id="UP000192840"/>
    </source>
</evidence>
<keyword evidence="6" id="KW-1185">Reference proteome</keyword>